<sequence>MIPKDTIMGRQGPSSGVHTKDCALLSLTPKEQFFPYIVDIAEDMLDLPEEETKRLVDPSLLESHTVPVCIPLLTNPNDLLLFIKNNSKILFDLMLTAWPFKNAQWGFTNKNSELIENLVAIKYFPIVYKAITKRVKNTLDLSVTFVGPTKALIDYIIERLASKKMTRNEEELRALQFILSTGIAIVTNTLEKSPSQSTEDYLLAINDSKNYLGALKDKKLETLLNFYFKSKDEYPPNSSDEFLHVWFDTKTYQGMYMFPEPSIAKKYA</sequence>
<evidence type="ECO:0000313" key="2">
    <source>
        <dbReference type="Proteomes" id="UP000001060"/>
    </source>
</evidence>
<proteinExistence type="predicted"/>
<protein>
    <submittedName>
        <fullName evidence="1">Uncharacterized protein</fullName>
    </submittedName>
</protein>
<dbReference type="EMBL" id="FN650140">
    <property type="protein sequence ID" value="CBJ13272.1"/>
    <property type="molecule type" value="Genomic_DNA"/>
</dbReference>
<dbReference type="HOGENOM" id="CLU_1037442_0_0_6"/>
<dbReference type="Proteomes" id="UP000001060">
    <property type="component" value="Chromosome"/>
</dbReference>
<reference evidence="1 2" key="1">
    <citation type="journal article" date="2010" name="PLoS Genet.">
        <title>Analysis of the Legionella longbeachae genome and transcriptome uncovers unique strategies to cause Legionnaires' disease.</title>
        <authorList>
            <person name="Cazalet C."/>
            <person name="Gomez-Valero L."/>
            <person name="Rusniok C."/>
            <person name="Lomma M."/>
            <person name="Dervins-Ravault D."/>
            <person name="Newton H."/>
            <person name="Sansom F."/>
            <person name="Jarraud S."/>
            <person name="Zidane N."/>
            <person name="Ma L."/>
            <person name="Bouchier C."/>
            <person name="Etienne J."/>
            <person name="Hartland E."/>
            <person name="Buchrieser C."/>
        </authorList>
    </citation>
    <scope>NUCLEOTIDE SEQUENCE [LARGE SCALE GENOMIC DNA]</scope>
    <source>
        <strain evidence="1 2">NSW150</strain>
    </source>
</reference>
<gene>
    <name evidence="1" type="ordered locus">LLO_2836</name>
</gene>
<dbReference type="AlphaFoldDB" id="D3HLF3"/>
<dbReference type="KEGG" id="llo:LLO_2836"/>
<accession>D3HLF3</accession>
<evidence type="ECO:0000313" key="1">
    <source>
        <dbReference type="EMBL" id="CBJ13272.1"/>
    </source>
</evidence>
<organism evidence="1 2">
    <name type="scientific">Legionella longbeachae serogroup 1 (strain NSW150)</name>
    <dbReference type="NCBI Taxonomy" id="661367"/>
    <lineage>
        <taxon>Bacteria</taxon>
        <taxon>Pseudomonadati</taxon>
        <taxon>Pseudomonadota</taxon>
        <taxon>Gammaproteobacteria</taxon>
        <taxon>Legionellales</taxon>
        <taxon>Legionellaceae</taxon>
        <taxon>Legionella</taxon>
    </lineage>
</organism>
<keyword evidence="2" id="KW-1185">Reference proteome</keyword>
<name>D3HLF3_LEGLN</name>
<dbReference type="eggNOG" id="ENOG5031TAI">
    <property type="taxonomic scope" value="Bacteria"/>
</dbReference>